<gene>
    <name evidence="2" type="ORF">Zmor_022256</name>
</gene>
<name>A0AA38HXC7_9CUCU</name>
<feature type="compositionally biased region" description="Low complexity" evidence="1">
    <location>
        <begin position="1"/>
        <end position="12"/>
    </location>
</feature>
<proteinExistence type="predicted"/>
<reference evidence="2" key="1">
    <citation type="journal article" date="2023" name="G3 (Bethesda)">
        <title>Whole genome assemblies of Zophobas morio and Tenebrio molitor.</title>
        <authorList>
            <person name="Kaur S."/>
            <person name="Stinson S.A."/>
            <person name="diCenzo G.C."/>
        </authorList>
    </citation>
    <scope>NUCLEOTIDE SEQUENCE</scope>
    <source>
        <strain evidence="2">QUZm001</strain>
    </source>
</reference>
<dbReference type="EMBL" id="JALNTZ010000007">
    <property type="protein sequence ID" value="KAJ3644531.1"/>
    <property type="molecule type" value="Genomic_DNA"/>
</dbReference>
<evidence type="ECO:0000313" key="3">
    <source>
        <dbReference type="Proteomes" id="UP001168821"/>
    </source>
</evidence>
<keyword evidence="3" id="KW-1185">Reference proteome</keyword>
<dbReference type="Proteomes" id="UP001168821">
    <property type="component" value="Unassembled WGS sequence"/>
</dbReference>
<accession>A0AA38HXC7</accession>
<feature type="region of interest" description="Disordered" evidence="1">
    <location>
        <begin position="1"/>
        <end position="24"/>
    </location>
</feature>
<organism evidence="2 3">
    <name type="scientific">Zophobas morio</name>
    <dbReference type="NCBI Taxonomy" id="2755281"/>
    <lineage>
        <taxon>Eukaryota</taxon>
        <taxon>Metazoa</taxon>
        <taxon>Ecdysozoa</taxon>
        <taxon>Arthropoda</taxon>
        <taxon>Hexapoda</taxon>
        <taxon>Insecta</taxon>
        <taxon>Pterygota</taxon>
        <taxon>Neoptera</taxon>
        <taxon>Endopterygota</taxon>
        <taxon>Coleoptera</taxon>
        <taxon>Polyphaga</taxon>
        <taxon>Cucujiformia</taxon>
        <taxon>Tenebrionidae</taxon>
        <taxon>Zophobas</taxon>
    </lineage>
</organism>
<evidence type="ECO:0000256" key="1">
    <source>
        <dbReference type="SAM" id="MobiDB-lite"/>
    </source>
</evidence>
<dbReference type="AlphaFoldDB" id="A0AA38HXC7"/>
<sequence length="312" mass="36172">MAVFRDNNNNEIFNDDDDGPVREMGEPLVYRRPIGSRESSERHFKGLYETPFFALHTMYNAFSKIVDNEYDPEGAGNPEGVFIPFLGLYVDESAASVITENPELAQDLLDSIRHEDYLRKQRSAIPLPPPPVREPARRVFRDEDGYEFDQDIESELVKLLDEDKEVNPWLNMNSKGEVPLQRPPDEDEEVYEEPCLCTICIGELLRQFPPDEDEEVDEEVWFYTSSIGQPLLQGSPDENEEVLYEEPCSCTICMRELLLQFHPDENEEVNEGPCLCEICTDQRLRQDSQDEDEMVEEEVDDFYEDLDFSDVD</sequence>
<comment type="caution">
    <text evidence="2">The sequence shown here is derived from an EMBL/GenBank/DDBJ whole genome shotgun (WGS) entry which is preliminary data.</text>
</comment>
<evidence type="ECO:0000313" key="2">
    <source>
        <dbReference type="EMBL" id="KAJ3644531.1"/>
    </source>
</evidence>
<protein>
    <submittedName>
        <fullName evidence="2">Uncharacterized protein</fullName>
    </submittedName>
</protein>